<accession>A0A0G4GY63</accession>
<keyword evidence="3" id="KW-1185">Reference proteome</keyword>
<gene>
    <name evidence="2" type="ORF">Vbra_19054</name>
</gene>
<reference evidence="2 3" key="1">
    <citation type="submission" date="2014-11" db="EMBL/GenBank/DDBJ databases">
        <authorList>
            <person name="Zhu J."/>
            <person name="Qi W."/>
            <person name="Song R."/>
        </authorList>
    </citation>
    <scope>NUCLEOTIDE SEQUENCE [LARGE SCALE GENOMIC DNA]</scope>
</reference>
<dbReference type="InParanoid" id="A0A0G4GY63"/>
<feature type="compositionally biased region" description="Polar residues" evidence="1">
    <location>
        <begin position="1"/>
        <end position="17"/>
    </location>
</feature>
<name>A0A0G4GY63_VITBC</name>
<evidence type="ECO:0000313" key="3">
    <source>
        <dbReference type="Proteomes" id="UP000041254"/>
    </source>
</evidence>
<proteinExistence type="predicted"/>
<dbReference type="VEuPathDB" id="CryptoDB:Vbra_19054"/>
<dbReference type="EMBL" id="CDMY01000874">
    <property type="protein sequence ID" value="CEM36022.1"/>
    <property type="molecule type" value="Genomic_DNA"/>
</dbReference>
<evidence type="ECO:0000256" key="1">
    <source>
        <dbReference type="SAM" id="MobiDB-lite"/>
    </source>
</evidence>
<feature type="region of interest" description="Disordered" evidence="1">
    <location>
        <begin position="1"/>
        <end position="26"/>
    </location>
</feature>
<protein>
    <submittedName>
        <fullName evidence="2">Uncharacterized protein</fullName>
    </submittedName>
</protein>
<dbReference type="Proteomes" id="UP000041254">
    <property type="component" value="Unassembled WGS sequence"/>
</dbReference>
<sequence>MSICELTSPQGQASRATRASHHHPQALVKPHCCTPAMQCIDTRKQTDRCVIRRPRAPYTKDRPVGWLDVYADGHGGYAVKIDGELRPVRREDAAAVMLYRDHGSSAGSHGPHTGAAAAKVTGADGHNASNVFIRSPSGTFYQVLEKGSGPKPTPDQTTVHDYIEWCYDSEGNRTKIVDRRGEYVCVATLPQWVQEMLTDMRVNEVRNVAVRSGSSRCGGVGHFAEMKLVATR</sequence>
<dbReference type="PhylomeDB" id="A0A0G4GY63"/>
<evidence type="ECO:0000313" key="2">
    <source>
        <dbReference type="EMBL" id="CEM36022.1"/>
    </source>
</evidence>
<dbReference type="AlphaFoldDB" id="A0A0G4GY63"/>
<organism evidence="2 3">
    <name type="scientific">Vitrella brassicaformis (strain CCMP3155)</name>
    <dbReference type="NCBI Taxonomy" id="1169540"/>
    <lineage>
        <taxon>Eukaryota</taxon>
        <taxon>Sar</taxon>
        <taxon>Alveolata</taxon>
        <taxon>Colpodellida</taxon>
        <taxon>Vitrellaceae</taxon>
        <taxon>Vitrella</taxon>
    </lineage>
</organism>